<dbReference type="Gene3D" id="1.10.3810.10">
    <property type="entry name" value="Biosynthetic peptidoglycan transglycosylase-like"/>
    <property type="match status" value="1"/>
</dbReference>
<evidence type="ECO:0000256" key="11">
    <source>
        <dbReference type="ARBA" id="ARBA00022676"/>
    </source>
</evidence>
<dbReference type="Pfam" id="PF00905">
    <property type="entry name" value="Transpeptidase"/>
    <property type="match status" value="2"/>
</dbReference>
<comment type="pathway">
    <text evidence="2">Cell wall biogenesis; peptidoglycan biosynthesis.</text>
</comment>
<proteinExistence type="inferred from homology"/>
<dbReference type="InterPro" id="IPR012338">
    <property type="entry name" value="Beta-lactam/transpept-like"/>
</dbReference>
<evidence type="ECO:0000313" key="30">
    <source>
        <dbReference type="EMBL" id="MFC7334463.1"/>
    </source>
</evidence>
<sequence>MRFLGLLFTGFVLAAVTAAGLIAWGVLYFGRDLPDYSQLADYRPAVATRVHAGDGRLLAEFASEKRVFVPIEAIPKRVVRAFVSAEDQNFFKHQGVDWLAVARAMVTNVRMLAEDRRPIGASTITQQVTRHFLLSNELSYQRKIKEWLLAYRIEQAMSKDRILELYLNEIFLGNRAYGVAAAALNYFDKPLDELTIAEAAFLASLPKAPDRYFRERFRDDAIARRNYVIGRMQEDGYITPEEAQAAVAEPLTFRTGRDAEFVKADYFVEEVRRELARMYGEETLYKGGLSVRTTLEPELQGAARKALRDGLKSLDRRSGWRGPVARLDGFEGWRDRLAAVRPPAGAEDWPLAAVLEVVDAEARIGFADGSRGSIPLDELRWARRAEKGENVGPAVKSAKDALAPGDVVMVERLSEKKDAYALRQIPEVQGALVAIDPHTGRVLAMVGGFSSDISVFNRATQAQRQPGSAFKPFVYLAALDHGFTPSTLVLDAPFSLDQGPGLGKWRPSNYTDRFYGPTPLRVGIEKSRNVMTVRLAQYIGMDAVVDVARRFGITDNLPPQLSMALGAGETTVMRLTAAYAMLVNGGRRITPSIIDRVQDHTGRTVFRHDDRPCDGCAGLPWMDAEPTGDTFAAQRLQAARTSAPTSGAAEVASPVAMPVPVVPDTREQIADPRTVYQVVSMLEGVVQRGTAVRLRELGKPLAGKTGTTNDSMDAWFVGFSPDLVVGVFVGYDQPRSLGDRETGSSVAVPIFRDFMQVALKNAPATPFRVPPGLRLVRVDPETGRPAATGNRKAIWEAFVPGTEPTGDQTVLDGGDQGAGFLPASQIGRPDAQRPQQPPANVGTGTGGVY</sequence>
<evidence type="ECO:0000256" key="10">
    <source>
        <dbReference type="ARBA" id="ARBA00022670"/>
    </source>
</evidence>
<evidence type="ECO:0000256" key="24">
    <source>
        <dbReference type="ARBA" id="ARBA00044770"/>
    </source>
</evidence>
<dbReference type="EMBL" id="JBHTCM010000016">
    <property type="protein sequence ID" value="MFC7334463.1"/>
    <property type="molecule type" value="Genomic_DNA"/>
</dbReference>
<evidence type="ECO:0000259" key="29">
    <source>
        <dbReference type="Pfam" id="PF17092"/>
    </source>
</evidence>
<keyword evidence="22" id="KW-0961">Cell wall biogenesis/degradation</keyword>
<dbReference type="EC" id="2.4.99.28" evidence="24"/>
<evidence type="ECO:0000256" key="2">
    <source>
        <dbReference type="ARBA" id="ARBA00004752"/>
    </source>
</evidence>
<evidence type="ECO:0000256" key="19">
    <source>
        <dbReference type="ARBA" id="ARBA00023136"/>
    </source>
</evidence>
<evidence type="ECO:0000256" key="13">
    <source>
        <dbReference type="ARBA" id="ARBA00022692"/>
    </source>
</evidence>
<evidence type="ECO:0000259" key="28">
    <source>
        <dbReference type="Pfam" id="PF00912"/>
    </source>
</evidence>
<comment type="similarity">
    <text evidence="4">In the N-terminal section; belongs to the glycosyltransferase 51 family.</text>
</comment>
<dbReference type="InterPro" id="IPR001460">
    <property type="entry name" value="PCN-bd_Tpept"/>
</dbReference>
<protein>
    <recommendedName>
        <fullName evidence="6">Penicillin-binding protein 1A</fullName>
        <ecNumber evidence="24">2.4.99.28</ecNumber>
        <ecNumber evidence="5">3.4.16.4</ecNumber>
    </recommendedName>
</protein>
<evidence type="ECO:0000256" key="4">
    <source>
        <dbReference type="ARBA" id="ARBA00007739"/>
    </source>
</evidence>
<comment type="subcellular location">
    <subcellularLocation>
        <location evidence="1">Cell inner membrane</location>
        <topology evidence="1">Single-pass type II membrane protein</topology>
    </subcellularLocation>
</comment>
<evidence type="ECO:0000256" key="16">
    <source>
        <dbReference type="ARBA" id="ARBA00022968"/>
    </source>
</evidence>
<evidence type="ECO:0000256" key="8">
    <source>
        <dbReference type="ARBA" id="ARBA00022519"/>
    </source>
</evidence>
<keyword evidence="18" id="KW-1133">Transmembrane helix</keyword>
<evidence type="ECO:0000256" key="18">
    <source>
        <dbReference type="ARBA" id="ARBA00022989"/>
    </source>
</evidence>
<keyword evidence="15" id="KW-0133">Cell shape</keyword>
<evidence type="ECO:0000256" key="9">
    <source>
        <dbReference type="ARBA" id="ARBA00022645"/>
    </source>
</evidence>
<keyword evidence="8" id="KW-0997">Cell inner membrane</keyword>
<dbReference type="Pfam" id="PF00912">
    <property type="entry name" value="Transgly"/>
    <property type="match status" value="1"/>
</dbReference>
<feature type="domain" description="Penicillin-binding protein transpeptidase" evidence="27">
    <location>
        <begin position="430"/>
        <end position="603"/>
    </location>
</feature>
<keyword evidence="14" id="KW-0378">Hydrolase</keyword>
<keyword evidence="20" id="KW-0046">Antibiotic resistance</keyword>
<keyword evidence="11" id="KW-0328">Glycosyltransferase</keyword>
<evidence type="ECO:0000256" key="3">
    <source>
        <dbReference type="ARBA" id="ARBA00007090"/>
    </source>
</evidence>
<keyword evidence="21" id="KW-0511">Multifunctional enzyme</keyword>
<evidence type="ECO:0000256" key="1">
    <source>
        <dbReference type="ARBA" id="ARBA00004249"/>
    </source>
</evidence>
<feature type="domain" description="Penicillin-binding protein transpeptidase" evidence="27">
    <location>
        <begin position="666"/>
        <end position="756"/>
    </location>
</feature>
<dbReference type="InterPro" id="IPR023346">
    <property type="entry name" value="Lysozyme-like_dom_sf"/>
</dbReference>
<keyword evidence="7" id="KW-1003">Cell membrane</keyword>
<keyword evidence="10" id="KW-0645">Protease</keyword>
<keyword evidence="17" id="KW-0573">Peptidoglycan synthesis</keyword>
<dbReference type="EC" id="3.4.16.4" evidence="5"/>
<evidence type="ECO:0000256" key="7">
    <source>
        <dbReference type="ARBA" id="ARBA00022475"/>
    </source>
</evidence>
<dbReference type="InterPro" id="IPR001264">
    <property type="entry name" value="Glyco_trans_51"/>
</dbReference>
<dbReference type="InterPro" id="IPR031376">
    <property type="entry name" value="PCB_OB"/>
</dbReference>
<dbReference type="InterPro" id="IPR036950">
    <property type="entry name" value="PBP_transglycosylase"/>
</dbReference>
<evidence type="ECO:0000256" key="26">
    <source>
        <dbReference type="SAM" id="MobiDB-lite"/>
    </source>
</evidence>
<keyword evidence="13" id="KW-0812">Transmembrane</keyword>
<comment type="caution">
    <text evidence="30">The sequence shown here is derived from an EMBL/GenBank/DDBJ whole genome shotgun (WGS) entry which is preliminary data.</text>
</comment>
<evidence type="ECO:0000256" key="22">
    <source>
        <dbReference type="ARBA" id="ARBA00023316"/>
    </source>
</evidence>
<dbReference type="NCBIfam" id="TIGR02074">
    <property type="entry name" value="PBP_1a_fam"/>
    <property type="match status" value="1"/>
</dbReference>
<comment type="similarity">
    <text evidence="3">In the C-terminal section; belongs to the transpeptidase family.</text>
</comment>
<evidence type="ECO:0000256" key="6">
    <source>
        <dbReference type="ARBA" id="ARBA00018638"/>
    </source>
</evidence>
<accession>A0ABW2KYP9</accession>
<keyword evidence="16" id="KW-0735">Signal-anchor</keyword>
<name>A0ABW2KYP9_9PROT</name>
<feature type="domain" description="Glycosyl transferase family 51" evidence="28">
    <location>
        <begin position="55"/>
        <end position="233"/>
    </location>
</feature>
<evidence type="ECO:0000256" key="25">
    <source>
        <dbReference type="ARBA" id="ARBA00049902"/>
    </source>
</evidence>
<evidence type="ECO:0000256" key="12">
    <source>
        <dbReference type="ARBA" id="ARBA00022679"/>
    </source>
</evidence>
<keyword evidence="31" id="KW-1185">Reference proteome</keyword>
<comment type="catalytic activity">
    <reaction evidence="23">
        <text>Preferential cleavage: (Ac)2-L-Lys-D-Ala-|-D-Ala. Also transpeptidation of peptidyl-alanyl moieties that are N-acyl substituents of D-alanine.</text>
        <dbReference type="EC" id="3.4.16.4"/>
    </reaction>
</comment>
<evidence type="ECO:0000256" key="21">
    <source>
        <dbReference type="ARBA" id="ARBA00023268"/>
    </source>
</evidence>
<evidence type="ECO:0000313" key="31">
    <source>
        <dbReference type="Proteomes" id="UP001596456"/>
    </source>
</evidence>
<evidence type="ECO:0000256" key="5">
    <source>
        <dbReference type="ARBA" id="ARBA00012448"/>
    </source>
</evidence>
<evidence type="ECO:0000256" key="14">
    <source>
        <dbReference type="ARBA" id="ARBA00022801"/>
    </source>
</evidence>
<dbReference type="RefSeq" id="WP_377360021.1">
    <property type="nucleotide sequence ID" value="NZ_JBHTCM010000016.1"/>
</dbReference>
<gene>
    <name evidence="30" type="ORF">ACFQPS_14940</name>
</gene>
<dbReference type="PANTHER" id="PTHR32282:SF27">
    <property type="entry name" value="PENICILLIN-BINDING PROTEIN 1A"/>
    <property type="match status" value="1"/>
</dbReference>
<dbReference type="Proteomes" id="UP001596456">
    <property type="component" value="Unassembled WGS sequence"/>
</dbReference>
<reference evidence="31" key="1">
    <citation type="journal article" date="2019" name="Int. J. Syst. Evol. Microbiol.">
        <title>The Global Catalogue of Microorganisms (GCM) 10K type strain sequencing project: providing services to taxonomists for standard genome sequencing and annotation.</title>
        <authorList>
            <consortium name="The Broad Institute Genomics Platform"/>
            <consortium name="The Broad Institute Genome Sequencing Center for Infectious Disease"/>
            <person name="Wu L."/>
            <person name="Ma J."/>
        </authorList>
    </citation>
    <scope>NUCLEOTIDE SEQUENCE [LARGE SCALE GENOMIC DNA]</scope>
    <source>
        <strain evidence="31">CGMCC 1.16275</strain>
    </source>
</reference>
<feature type="domain" description="Penicillin-binding protein OB-like" evidence="29">
    <location>
        <begin position="320"/>
        <end position="428"/>
    </location>
</feature>
<evidence type="ECO:0000256" key="20">
    <source>
        <dbReference type="ARBA" id="ARBA00023251"/>
    </source>
</evidence>
<dbReference type="SUPFAM" id="SSF53955">
    <property type="entry name" value="Lysozyme-like"/>
    <property type="match status" value="1"/>
</dbReference>
<evidence type="ECO:0000256" key="23">
    <source>
        <dbReference type="ARBA" id="ARBA00034000"/>
    </source>
</evidence>
<evidence type="ECO:0000259" key="27">
    <source>
        <dbReference type="Pfam" id="PF00905"/>
    </source>
</evidence>
<keyword evidence="19" id="KW-0472">Membrane</keyword>
<evidence type="ECO:0000256" key="15">
    <source>
        <dbReference type="ARBA" id="ARBA00022960"/>
    </source>
</evidence>
<keyword evidence="9" id="KW-0121">Carboxypeptidase</keyword>
<dbReference type="Pfam" id="PF17092">
    <property type="entry name" value="PCB_OB"/>
    <property type="match status" value="1"/>
</dbReference>
<organism evidence="30 31">
    <name type="scientific">Rhodocista pekingensis</name>
    <dbReference type="NCBI Taxonomy" id="201185"/>
    <lineage>
        <taxon>Bacteria</taxon>
        <taxon>Pseudomonadati</taxon>
        <taxon>Pseudomonadota</taxon>
        <taxon>Alphaproteobacteria</taxon>
        <taxon>Rhodospirillales</taxon>
        <taxon>Azospirillaceae</taxon>
        <taxon>Rhodocista</taxon>
    </lineage>
</organism>
<comment type="catalytic activity">
    <reaction evidence="25">
        <text>[GlcNAc-(1-&gt;4)-Mur2Ac(oyl-L-Ala-gamma-D-Glu-L-Lys-D-Ala-D-Ala)](n)-di-trans,octa-cis-undecaprenyl diphosphate + beta-D-GlcNAc-(1-&gt;4)-Mur2Ac(oyl-L-Ala-gamma-D-Glu-L-Lys-D-Ala-D-Ala)-di-trans,octa-cis-undecaprenyl diphosphate = [GlcNAc-(1-&gt;4)-Mur2Ac(oyl-L-Ala-gamma-D-Glu-L-Lys-D-Ala-D-Ala)](n+1)-di-trans,octa-cis-undecaprenyl diphosphate + di-trans,octa-cis-undecaprenyl diphosphate + H(+)</text>
        <dbReference type="Rhea" id="RHEA:23708"/>
        <dbReference type="Rhea" id="RHEA-COMP:9602"/>
        <dbReference type="Rhea" id="RHEA-COMP:9603"/>
        <dbReference type="ChEBI" id="CHEBI:15378"/>
        <dbReference type="ChEBI" id="CHEBI:58405"/>
        <dbReference type="ChEBI" id="CHEBI:60033"/>
        <dbReference type="ChEBI" id="CHEBI:78435"/>
        <dbReference type="EC" id="2.4.99.28"/>
    </reaction>
</comment>
<dbReference type="PANTHER" id="PTHR32282">
    <property type="entry name" value="BINDING PROTEIN TRANSPEPTIDASE, PUTATIVE-RELATED"/>
    <property type="match status" value="1"/>
</dbReference>
<evidence type="ECO:0000256" key="17">
    <source>
        <dbReference type="ARBA" id="ARBA00022984"/>
    </source>
</evidence>
<dbReference type="SUPFAM" id="SSF56601">
    <property type="entry name" value="beta-lactamase/transpeptidase-like"/>
    <property type="match status" value="1"/>
</dbReference>
<keyword evidence="12" id="KW-0808">Transferase</keyword>
<feature type="region of interest" description="Disordered" evidence="26">
    <location>
        <begin position="802"/>
        <end position="849"/>
    </location>
</feature>
<dbReference type="Gene3D" id="3.40.710.10">
    <property type="entry name" value="DD-peptidase/beta-lactamase superfamily"/>
    <property type="match status" value="2"/>
</dbReference>
<dbReference type="InterPro" id="IPR050396">
    <property type="entry name" value="Glycosyltr_51/Transpeptidase"/>
</dbReference>